<reference evidence="4 5" key="1">
    <citation type="journal article" date="2021" name="Sci. Rep.">
        <title>The genome of the diatom Chaetoceros tenuissimus carries an ancient integrated fragment of an extant virus.</title>
        <authorList>
            <person name="Hongo Y."/>
            <person name="Kimura K."/>
            <person name="Takaki Y."/>
            <person name="Yoshida Y."/>
            <person name="Baba S."/>
            <person name="Kobayashi G."/>
            <person name="Nagasaki K."/>
            <person name="Hano T."/>
            <person name="Tomaru Y."/>
        </authorList>
    </citation>
    <scope>NUCLEOTIDE SEQUENCE [LARGE SCALE GENOMIC DNA]</scope>
    <source>
        <strain evidence="4 5">NIES-3715</strain>
    </source>
</reference>
<comment type="caution">
    <text evidence="4">The sequence shown here is derived from an EMBL/GenBank/DDBJ whole genome shotgun (WGS) entry which is preliminary data.</text>
</comment>
<proteinExistence type="predicted"/>
<sequence length="429" mass="48637">MPFFSNSTSKKKAEDEDISYADEEEQKSLLASTQAEFQQYKLENEKKLKKLEEALGKLEDKNDTEEEDISVDVKLEEDTFSLMMLNPICSWAYVLGIATFFAQFALVILLLFANFEREFEQIQGGGVNEDNRTYLSIPIGVPHSVRVGQYFVAILSIWLQADVQIAIQYLFLLRSGTTNMETLKRHQVANKGEQGSEKNQKKANFLFMIRAVYIPNLLRLVQGLLVLIMLTLLIVQNNDYIELLMNFTALYVISEVDDIMYKLVRRGFFFCFHVTKSAADMENIVLRDNKRKGTCSSACSSYMFRSIILTVLSISMLAVVFTVAQMQNNGFFLGKVYPNCKVSVPSYISDGYCDNNGMYNTKDCGYDGGDCDEINEQFGEDFDGEGCVVETPAWLGDEICDDWPYNSAQCNWDNGDCLPTTVDEAPTFN</sequence>
<evidence type="ECO:0008006" key="6">
    <source>
        <dbReference type="Google" id="ProtNLM"/>
    </source>
</evidence>
<feature type="coiled-coil region" evidence="1">
    <location>
        <begin position="30"/>
        <end position="68"/>
    </location>
</feature>
<keyword evidence="1" id="KW-0175">Coiled coil</keyword>
<accession>A0AAD3CJ10</accession>
<dbReference type="Gene3D" id="3.30.300.320">
    <property type="match status" value="1"/>
</dbReference>
<dbReference type="EMBL" id="BLLK01000022">
    <property type="protein sequence ID" value="GFH46543.1"/>
    <property type="molecule type" value="Genomic_DNA"/>
</dbReference>
<feature type="transmembrane region" description="Helical" evidence="3">
    <location>
        <begin position="217"/>
        <end position="235"/>
    </location>
</feature>
<feature type="transmembrane region" description="Helical" evidence="3">
    <location>
        <begin position="91"/>
        <end position="113"/>
    </location>
</feature>
<keyword evidence="3" id="KW-1133">Transmembrane helix</keyword>
<feature type="transmembrane region" description="Helical" evidence="3">
    <location>
        <begin position="302"/>
        <end position="324"/>
    </location>
</feature>
<gene>
    <name evidence="4" type="ORF">CTEN210_03017</name>
</gene>
<keyword evidence="3" id="KW-0812">Transmembrane</keyword>
<organism evidence="4 5">
    <name type="scientific">Chaetoceros tenuissimus</name>
    <dbReference type="NCBI Taxonomy" id="426638"/>
    <lineage>
        <taxon>Eukaryota</taxon>
        <taxon>Sar</taxon>
        <taxon>Stramenopiles</taxon>
        <taxon>Ochrophyta</taxon>
        <taxon>Bacillariophyta</taxon>
        <taxon>Coscinodiscophyceae</taxon>
        <taxon>Chaetocerotophycidae</taxon>
        <taxon>Chaetocerotales</taxon>
        <taxon>Chaetocerotaceae</taxon>
        <taxon>Chaetoceros</taxon>
    </lineage>
</organism>
<evidence type="ECO:0000313" key="4">
    <source>
        <dbReference type="EMBL" id="GFH46543.1"/>
    </source>
</evidence>
<protein>
    <recommendedName>
        <fullName evidence="6">LNR domain-containing protein</fullName>
    </recommendedName>
</protein>
<evidence type="ECO:0000256" key="2">
    <source>
        <dbReference type="SAM" id="MobiDB-lite"/>
    </source>
</evidence>
<feature type="compositionally biased region" description="Acidic residues" evidence="2">
    <location>
        <begin position="15"/>
        <end position="24"/>
    </location>
</feature>
<name>A0AAD3CJ10_9STRA</name>
<feature type="region of interest" description="Disordered" evidence="2">
    <location>
        <begin position="1"/>
        <end position="24"/>
    </location>
</feature>
<evidence type="ECO:0000256" key="3">
    <source>
        <dbReference type="SAM" id="Phobius"/>
    </source>
</evidence>
<keyword evidence="3" id="KW-0472">Membrane</keyword>
<dbReference type="Proteomes" id="UP001054902">
    <property type="component" value="Unassembled WGS sequence"/>
</dbReference>
<evidence type="ECO:0000313" key="5">
    <source>
        <dbReference type="Proteomes" id="UP001054902"/>
    </source>
</evidence>
<keyword evidence="5" id="KW-1185">Reference proteome</keyword>
<evidence type="ECO:0000256" key="1">
    <source>
        <dbReference type="SAM" id="Coils"/>
    </source>
</evidence>
<dbReference type="AlphaFoldDB" id="A0AAD3CJ10"/>